<organism evidence="2 3">
    <name type="scientific">Hemibagrus guttatus</name>
    <dbReference type="NCBI Taxonomy" id="175788"/>
    <lineage>
        <taxon>Eukaryota</taxon>
        <taxon>Metazoa</taxon>
        <taxon>Chordata</taxon>
        <taxon>Craniata</taxon>
        <taxon>Vertebrata</taxon>
        <taxon>Euteleostomi</taxon>
        <taxon>Actinopterygii</taxon>
        <taxon>Neopterygii</taxon>
        <taxon>Teleostei</taxon>
        <taxon>Ostariophysi</taxon>
        <taxon>Siluriformes</taxon>
        <taxon>Bagridae</taxon>
        <taxon>Hemibagrus</taxon>
    </lineage>
</organism>
<protein>
    <submittedName>
        <fullName evidence="2">Uncharacterized protein</fullName>
    </submittedName>
</protein>
<name>A0AAE0RH86_9TELE</name>
<feature type="compositionally biased region" description="Basic residues" evidence="1">
    <location>
        <begin position="1"/>
        <end position="11"/>
    </location>
</feature>
<sequence length="268" mass="29728">MKNLHQKKKKNLHQEEGAGVFTTEGPGKISLLSLMPRVRGGRDMDVQTPDVPPEPDAVRSSARACLKCMSKPTEMEDDEELESAVLNISPSKLQLQLPSAALSVPPPDTKQLPPVDAPASPAQKTPVPLPKELVFLVPEQSTKRPVSTAEEWYSVLTDCSTVISSPVCRTPAVEECGKDENLSFSETTSYSVPHTAETSHAKVSLRERWLLSPLFFYQQGPIRYFYGSTKVFKAYSAEGLKNPRMPFQDFMDRSVVNIYSLVVNTYLI</sequence>
<feature type="region of interest" description="Disordered" evidence="1">
    <location>
        <begin position="101"/>
        <end position="124"/>
    </location>
</feature>
<dbReference type="EMBL" id="JAUCMX010000002">
    <property type="protein sequence ID" value="KAK3554831.1"/>
    <property type="molecule type" value="Genomic_DNA"/>
</dbReference>
<keyword evidence="3" id="KW-1185">Reference proteome</keyword>
<feature type="region of interest" description="Disordered" evidence="1">
    <location>
        <begin position="40"/>
        <end position="59"/>
    </location>
</feature>
<proteinExistence type="predicted"/>
<comment type="caution">
    <text evidence="2">The sequence shown here is derived from an EMBL/GenBank/DDBJ whole genome shotgun (WGS) entry which is preliminary data.</text>
</comment>
<evidence type="ECO:0000313" key="2">
    <source>
        <dbReference type="EMBL" id="KAK3554831.1"/>
    </source>
</evidence>
<accession>A0AAE0RH86</accession>
<gene>
    <name evidence="2" type="ORF">QTP70_034847</name>
</gene>
<feature type="region of interest" description="Disordered" evidence="1">
    <location>
        <begin position="1"/>
        <end position="26"/>
    </location>
</feature>
<dbReference type="AlphaFoldDB" id="A0AAE0RH86"/>
<evidence type="ECO:0000256" key="1">
    <source>
        <dbReference type="SAM" id="MobiDB-lite"/>
    </source>
</evidence>
<evidence type="ECO:0000313" key="3">
    <source>
        <dbReference type="Proteomes" id="UP001274896"/>
    </source>
</evidence>
<dbReference type="Proteomes" id="UP001274896">
    <property type="component" value="Unassembled WGS sequence"/>
</dbReference>
<reference evidence="2" key="1">
    <citation type="submission" date="2023-06" db="EMBL/GenBank/DDBJ databases">
        <title>Male Hemibagrus guttatus genome.</title>
        <authorList>
            <person name="Bian C."/>
        </authorList>
    </citation>
    <scope>NUCLEOTIDE SEQUENCE</scope>
    <source>
        <strain evidence="2">Male_cb2023</strain>
        <tissue evidence="2">Muscle</tissue>
    </source>
</reference>